<dbReference type="GeneID" id="24266508"/>
<dbReference type="PRINTS" id="PR00094">
    <property type="entry name" value="ADENYLTKNASE"/>
</dbReference>
<evidence type="ECO:0000256" key="3">
    <source>
        <dbReference type="ARBA" id="ARBA00022777"/>
    </source>
</evidence>
<dbReference type="GO" id="GO:0004017">
    <property type="term" value="F:AMP kinase activity"/>
    <property type="evidence" value="ECO:0007669"/>
    <property type="project" value="InterPro"/>
</dbReference>
<comment type="similarity">
    <text evidence="4">Belongs to the adenylate kinase family.</text>
</comment>
<dbReference type="RefSeq" id="XP_012334253.1">
    <property type="nucleotide sequence ID" value="XM_012478830.1"/>
</dbReference>
<evidence type="ECO:0008006" key="7">
    <source>
        <dbReference type="Google" id="ProtNLM"/>
    </source>
</evidence>
<dbReference type="Pfam" id="PF00406">
    <property type="entry name" value="ADK"/>
    <property type="match status" value="1"/>
</dbReference>
<dbReference type="HAMAP" id="MF_00235">
    <property type="entry name" value="Adenylate_kinase_Adk"/>
    <property type="match status" value="1"/>
</dbReference>
<dbReference type="InterPro" id="IPR006259">
    <property type="entry name" value="Adenyl_kin_sub"/>
</dbReference>
<dbReference type="GO" id="GO:0005524">
    <property type="term" value="F:ATP binding"/>
    <property type="evidence" value="ECO:0007669"/>
    <property type="project" value="InterPro"/>
</dbReference>
<keyword evidence="3 4" id="KW-0418">Kinase</keyword>
<accession>A0A0D9QQC1</accession>
<dbReference type="InterPro" id="IPR027417">
    <property type="entry name" value="P-loop_NTPase"/>
</dbReference>
<dbReference type="VEuPathDB" id="PlasmoDB:AK88_01194"/>
<evidence type="ECO:0000313" key="5">
    <source>
        <dbReference type="EMBL" id="KJP89108.1"/>
    </source>
</evidence>
<dbReference type="SUPFAM" id="SSF52540">
    <property type="entry name" value="P-loop containing nucleoside triphosphate hydrolases"/>
    <property type="match status" value="1"/>
</dbReference>
<dbReference type="Gene3D" id="3.40.50.300">
    <property type="entry name" value="P-loop containing nucleotide triphosphate hydrolases"/>
    <property type="match status" value="1"/>
</dbReference>
<dbReference type="OMA" id="FFKNSNC"/>
<sequence length="232" mass="26590">MKTKGPVKIVLFGAPGVGKGTFAEILSKKENLKHINMGNILREEIKKKTAIGKEIDHVVKSGNLVQDDLIIRIMKDEIAKVTGDKNSYFKGFILDGFPRNLFQCKELVKITSIDLFINIYMPRHILIKKIMGRRICNECNRNFNVVHIRDEPYDMLPILPPQDCETCKGNPTLQTRSDDSEETVTHRLNTYESTNSPLINFFKNSNCNLVDFEIKRGLQDFDAFHRIVAQHL</sequence>
<keyword evidence="2" id="KW-0547">Nucleotide-binding</keyword>
<name>A0A0D9QQC1_PLAFR</name>
<dbReference type="PROSITE" id="PS00113">
    <property type="entry name" value="ADENYLATE_KINASE"/>
    <property type="match status" value="1"/>
</dbReference>
<reference evidence="5 6" key="1">
    <citation type="submission" date="2014-03" db="EMBL/GenBank/DDBJ databases">
        <title>The Genome Sequence of Plasmodium fragile nilgiri.</title>
        <authorList>
            <consortium name="The Broad Institute Genomics Platform"/>
            <consortium name="The Broad Institute Genome Sequencing Center for Infectious Disease"/>
            <person name="Neafsey D."/>
            <person name="Duraisingh M."/>
            <person name="Young S.K."/>
            <person name="Zeng Q."/>
            <person name="Gargeya S."/>
            <person name="Abouelleil A."/>
            <person name="Alvarado L."/>
            <person name="Chapman S.B."/>
            <person name="Gainer-Dewar J."/>
            <person name="Goldberg J."/>
            <person name="Griggs A."/>
            <person name="Gujja S."/>
            <person name="Hansen M."/>
            <person name="Howarth C."/>
            <person name="Imamovic A."/>
            <person name="Larimer J."/>
            <person name="Pearson M."/>
            <person name="Poon T.W."/>
            <person name="Priest M."/>
            <person name="Roberts A."/>
            <person name="Saif S."/>
            <person name="Shea T."/>
            <person name="Sykes S."/>
            <person name="Wortman J."/>
            <person name="Nusbaum C."/>
            <person name="Birren B."/>
        </authorList>
    </citation>
    <scope>NUCLEOTIDE SEQUENCE [LARGE SCALE GENOMIC DNA]</scope>
    <source>
        <strain evidence="6">nilgiri</strain>
    </source>
</reference>
<organism evidence="5 6">
    <name type="scientific">Plasmodium fragile</name>
    <dbReference type="NCBI Taxonomy" id="5857"/>
    <lineage>
        <taxon>Eukaryota</taxon>
        <taxon>Sar</taxon>
        <taxon>Alveolata</taxon>
        <taxon>Apicomplexa</taxon>
        <taxon>Aconoidasida</taxon>
        <taxon>Haemosporida</taxon>
        <taxon>Plasmodiidae</taxon>
        <taxon>Plasmodium</taxon>
        <taxon>Plasmodium (Plasmodium)</taxon>
    </lineage>
</organism>
<evidence type="ECO:0000313" key="6">
    <source>
        <dbReference type="Proteomes" id="UP000054561"/>
    </source>
</evidence>
<evidence type="ECO:0000256" key="2">
    <source>
        <dbReference type="ARBA" id="ARBA00022741"/>
    </source>
</evidence>
<dbReference type="CDD" id="cd01428">
    <property type="entry name" value="ADK"/>
    <property type="match status" value="1"/>
</dbReference>
<keyword evidence="6" id="KW-1185">Reference proteome</keyword>
<dbReference type="OrthoDB" id="439792at2759"/>
<gene>
    <name evidence="5" type="ORF">AK88_01194</name>
</gene>
<dbReference type="AlphaFoldDB" id="A0A0D9QQC1"/>
<evidence type="ECO:0000256" key="1">
    <source>
        <dbReference type="ARBA" id="ARBA00022679"/>
    </source>
</evidence>
<protein>
    <recommendedName>
        <fullName evidence="7">Adenylate kinase active site lid domain-containing protein</fullName>
    </recommendedName>
</protein>
<dbReference type="NCBIfam" id="TIGR01351">
    <property type="entry name" value="adk"/>
    <property type="match status" value="1"/>
</dbReference>
<dbReference type="PANTHER" id="PTHR23359">
    <property type="entry name" value="NUCLEOTIDE KINASE"/>
    <property type="match status" value="1"/>
</dbReference>
<dbReference type="Proteomes" id="UP000054561">
    <property type="component" value="Unassembled WGS sequence"/>
</dbReference>
<dbReference type="EMBL" id="KQ001654">
    <property type="protein sequence ID" value="KJP89108.1"/>
    <property type="molecule type" value="Genomic_DNA"/>
</dbReference>
<evidence type="ECO:0000256" key="4">
    <source>
        <dbReference type="RuleBase" id="RU003330"/>
    </source>
</evidence>
<dbReference type="InterPro" id="IPR033690">
    <property type="entry name" value="Adenylat_kinase_CS"/>
</dbReference>
<dbReference type="InterPro" id="IPR000850">
    <property type="entry name" value="Adenylat/UMP-CMP_kin"/>
</dbReference>
<proteinExistence type="inferred from homology"/>
<keyword evidence="1 4" id="KW-0808">Transferase</keyword>